<dbReference type="InterPro" id="IPR036890">
    <property type="entry name" value="HATPase_C_sf"/>
</dbReference>
<dbReference type="Proteomes" id="UP000469890">
    <property type="component" value="Unassembled WGS sequence"/>
</dbReference>
<dbReference type="PANTHER" id="PTHR47839:SF1">
    <property type="entry name" value="DOMAIN PROTEIN, PUTATIVE (AFU_ORTHOLOGUE AFUA_6G04830)-RELATED"/>
    <property type="match status" value="1"/>
</dbReference>
<dbReference type="NCBIfam" id="NF047352">
    <property type="entry name" value="P_loop_sacsin"/>
    <property type="match status" value="1"/>
</dbReference>
<feature type="compositionally biased region" description="Pro residues" evidence="1">
    <location>
        <begin position="1781"/>
        <end position="1791"/>
    </location>
</feature>
<name>A0A8H4F5H3_MUCCL</name>
<feature type="compositionally biased region" description="Polar residues" evidence="1">
    <location>
        <begin position="1168"/>
        <end position="1177"/>
    </location>
</feature>
<dbReference type="Pfam" id="PF25794">
    <property type="entry name" value="SACS"/>
    <property type="match status" value="1"/>
</dbReference>
<evidence type="ECO:0000313" key="4">
    <source>
        <dbReference type="Proteomes" id="UP000469890"/>
    </source>
</evidence>
<dbReference type="SUPFAM" id="SSF55874">
    <property type="entry name" value="ATPase domain of HSP90 chaperone/DNA topoisomerase II/histidine kinase"/>
    <property type="match status" value="1"/>
</dbReference>
<sequence>MSPHLDNRLELLRSNMMDAGGVEEKVEVNQRHLIDKILARYSAEYVLYRELMQNADDASSTSISIHFHSTSPDATKPPNLQAKCNKIIFKNNGMAFRPEDWQRLKRIAEGNPDEQKIGAFGVGFYSLFSVCENPFVFSGSQCMAFYFKGDQLFAKRADVPDKDIDPWTSFLMDLREPMEMPDFDQFSRFLTTSMGFTANLKQVAVYFDDQPIFKITKREAEPRSMTIDTRKMVLTTPQRMFTITGADMRQIQLDAEKYTPPSLFTPLANFLSSKSSSSTTDKNEKGLPVEKASIFLRVVAGALKVSVSRDFEKEMERATKKRPPSTTKFQLVYTGKEELDASENGNQIFKDLIPFPHQGRVFIGFPTHQTTGCCCHMASRFIPTVERESIDFADRYISVWNKELLATGGLLARMVYNDEMAQIARLYRELIGFDAEVDKIKAEQQKDSAKIMLEKRAAHALHSFTFQHSTPSTIVSKLQEEQFFASCKVPLDVMTSHGIQPITVARNVPDYTSVKGNEITQLLDGFVKTIPTITPVISEDCKESITKLTKYNLLVPLGFNDVLKELDTRSLEEKEMVCCIKWWFRCNKNDECIPRQTRDHVINNPSARQKFLEAAIMNRGEERGLLQLSRTRWFLNPKTIPVDMPLPQDTMPISVSAGLSQTDMMHFLGNMSELTVVHWVQFIAQSKAELETSKDFAERVLVVASKGYVHTPSSKTQADLVHILGGKRCMPTRFGMKLPQDAYFASVKLFDDLPIVDFSKKNINDTFLTALGVRKHVELQMVFDRLISDGSWSHVDLVKYLASEATTLSDIEIKRLRETAIFTKEGEEPRLREINKPSGVLDNEGRPIMEKQTKKVYKRYRAGDLFAPTDIVRDLNLPTIYWTRMPRWRPDSAEAKFLERLGLNIKPPLASLLLLAAPDSNMTAERVAIQRRALNYLIENRSDYNDTYNVNTIQIKFLPCSDGKTYAAPKDCYSNPDVQLLGFQVLHSDLSSVRDKLGVRENPPSDTLIAAFVDKLETNHEAARKIFEYMATRMGEFSRGQWDLLRQLAFIPVQGKQGSAQLYQPSQVYFETDTSAMTFHKELFVYVSFGAKANPFLRTCGVKNEPTTAELAALLVKDPQRYWELSGGGERYLEVLRQIAGQYNMIKSNRQLMNDMKTKPFLVGTKRTTLSEQQQQQEKSDNGEEAAEEEFVQYRLAKASDIFINNDTMAQQIFSPLSAPMEEVLEDFYVQLGSKMLSSQITETYSYATNLGVTNTTKKITGMIFERAPIGIYQMLNDGLKKKKDLLRNEKYIKQHLKVIQVKDLKIIRTFRHTNEKNVQPTTACADRTNFQIYVSDASDIDYYDIAHSLCRLIFDRASFNDAIVMERYLTTSLYNLRRKNVPVDRILNIKKRQDASPAYTPTPTPTPPAVNATHQTPKVPATPPANMPKPLSPKELDVYTKQVKDVFGDCQDAYIRQLLSQQHTNHVENVITRLLREDYPKVKVSGNDSEKPIVDEEKELKKQIEAAAAQQRLQAKAERSSGGFMNKILGSWRSGSSSPVASPPPPPPTQTGSSSIANEITKQIEESSQKPKLPKPDQTITPNFTANIQQNLKRAIHSCKPYAGQDLYSPPRINQVNESSTYCDSTPGQDLTYVGNVMGMEFYVHRTVHPDDVLQQYGQPMARFNSILTALAHVFELKLTTIQIYYDTEGPAIAFNLSGSLFMNLRYYLALHDTTDKQLESSKRKEALIYWFMTLCHELAHNFVSQHNSTHEFYMSSFAETYLESLMNHIYGPSDASAADPPPPPPPPSLAPAAAAAAANTKPSLHLLD</sequence>
<protein>
    <recommendedName>
        <fullName evidence="2">Sacsin/Nov domain-containing protein</fullName>
    </recommendedName>
</protein>
<evidence type="ECO:0000259" key="2">
    <source>
        <dbReference type="Pfam" id="PF25794"/>
    </source>
</evidence>
<dbReference type="EMBL" id="JAAECE010000003">
    <property type="protein sequence ID" value="KAF1804348.1"/>
    <property type="molecule type" value="Genomic_DNA"/>
</dbReference>
<gene>
    <name evidence="3" type="ORF">FB192DRAFT_1324639</name>
</gene>
<feature type="region of interest" description="Disordered" evidence="1">
    <location>
        <begin position="1564"/>
        <end position="1583"/>
    </location>
</feature>
<feature type="region of interest" description="Disordered" evidence="1">
    <location>
        <begin position="1168"/>
        <end position="1187"/>
    </location>
</feature>
<feature type="domain" description="Sacsin/Nov" evidence="2">
    <location>
        <begin position="32"/>
        <end position="145"/>
    </location>
</feature>
<evidence type="ECO:0000313" key="3">
    <source>
        <dbReference type="EMBL" id="KAF1804348.1"/>
    </source>
</evidence>
<reference evidence="3 4" key="1">
    <citation type="submission" date="2019-09" db="EMBL/GenBank/DDBJ databases">
        <authorList>
            <consortium name="DOE Joint Genome Institute"/>
            <person name="Mondo S.J."/>
            <person name="Navarro-Mendoza M.I."/>
            <person name="Perez-Arques C."/>
            <person name="Panchal S."/>
            <person name="Nicolas F.E."/>
            <person name="Ganguly P."/>
            <person name="Pangilinan J."/>
            <person name="Grigoriev I."/>
            <person name="Heitman J."/>
            <person name="Sanya K."/>
            <person name="Garre V."/>
        </authorList>
    </citation>
    <scope>NUCLEOTIDE SEQUENCE [LARGE SCALE GENOMIC DNA]</scope>
    <source>
        <strain evidence="3 4">MU402</strain>
    </source>
</reference>
<accession>A0A8H4F5H3</accession>
<dbReference type="PANTHER" id="PTHR47839">
    <property type="entry name" value="DOMAIN PROTEIN, PUTATIVE (AFU_ORTHOLOGUE AFUA_6G04830)-RELATED"/>
    <property type="match status" value="1"/>
</dbReference>
<organism evidence="3 4">
    <name type="scientific">Mucor circinelloides f. lusitanicus</name>
    <name type="common">Mucor racemosus var. lusitanicus</name>
    <dbReference type="NCBI Taxonomy" id="29924"/>
    <lineage>
        <taxon>Eukaryota</taxon>
        <taxon>Fungi</taxon>
        <taxon>Fungi incertae sedis</taxon>
        <taxon>Mucoromycota</taxon>
        <taxon>Mucoromycotina</taxon>
        <taxon>Mucoromycetes</taxon>
        <taxon>Mucorales</taxon>
        <taxon>Mucorineae</taxon>
        <taxon>Mucoraceae</taxon>
        <taxon>Mucor</taxon>
    </lineage>
</organism>
<feature type="region of interest" description="Disordered" evidence="1">
    <location>
        <begin position="1393"/>
        <end position="1428"/>
    </location>
</feature>
<dbReference type="Gene3D" id="3.30.565.10">
    <property type="entry name" value="Histidine kinase-like ATPase, C-terminal domain"/>
    <property type="match status" value="1"/>
</dbReference>
<dbReference type="Pfam" id="PF12449">
    <property type="entry name" value="DUF3684"/>
    <property type="match status" value="1"/>
</dbReference>
<proteinExistence type="predicted"/>
<evidence type="ECO:0000256" key="1">
    <source>
        <dbReference type="SAM" id="MobiDB-lite"/>
    </source>
</evidence>
<feature type="region of interest" description="Disordered" evidence="1">
    <location>
        <begin position="1775"/>
        <end position="1796"/>
    </location>
</feature>
<dbReference type="InterPro" id="IPR022155">
    <property type="entry name" value="DUF3684"/>
</dbReference>
<dbReference type="InterPro" id="IPR058210">
    <property type="entry name" value="SACS/Nov_dom"/>
</dbReference>
<feature type="region of interest" description="Disordered" evidence="1">
    <location>
        <begin position="1514"/>
        <end position="1555"/>
    </location>
</feature>
<comment type="caution">
    <text evidence="3">The sequence shown here is derived from an EMBL/GenBank/DDBJ whole genome shotgun (WGS) entry which is preliminary data.</text>
</comment>